<evidence type="ECO:0008006" key="3">
    <source>
        <dbReference type="Google" id="ProtNLM"/>
    </source>
</evidence>
<evidence type="ECO:0000313" key="1">
    <source>
        <dbReference type="EMBL" id="RVU00907.1"/>
    </source>
</evidence>
<proteinExistence type="predicted"/>
<dbReference type="EMBL" id="SACK01000003">
    <property type="protein sequence ID" value="RVU00907.1"/>
    <property type="molecule type" value="Genomic_DNA"/>
</dbReference>
<dbReference type="OrthoDB" id="797882at2"/>
<keyword evidence="2" id="KW-1185">Reference proteome</keyword>
<accession>A0A437MTB4</accession>
<sequence>MRKLSVYSLQLTVIAVVIAFCSFKNDTLKGVWQYCGGIYNGKKAEASTTYTLQRKYKKDSYEAFMLEPDEKPFKYEAGNYRLSADTCFETQTFSAQGSKTKDITIAYTYSIVNDTLTFSGVLPNGTTVQEYWKKVN</sequence>
<name>A0A437MTB4_9SPHI</name>
<protein>
    <recommendedName>
        <fullName evidence="3">Lipocalin-like domain-containing protein</fullName>
    </recommendedName>
</protein>
<evidence type="ECO:0000313" key="2">
    <source>
        <dbReference type="Proteomes" id="UP000282759"/>
    </source>
</evidence>
<organism evidence="1 2">
    <name type="scientific">Mucilaginibacter limnophilus</name>
    <dbReference type="NCBI Taxonomy" id="1932778"/>
    <lineage>
        <taxon>Bacteria</taxon>
        <taxon>Pseudomonadati</taxon>
        <taxon>Bacteroidota</taxon>
        <taxon>Sphingobacteriia</taxon>
        <taxon>Sphingobacteriales</taxon>
        <taxon>Sphingobacteriaceae</taxon>
        <taxon>Mucilaginibacter</taxon>
    </lineage>
</organism>
<dbReference type="Proteomes" id="UP000282759">
    <property type="component" value="Unassembled WGS sequence"/>
</dbReference>
<dbReference type="RefSeq" id="WP_127704624.1">
    <property type="nucleotide sequence ID" value="NZ_SACK01000003.1"/>
</dbReference>
<comment type="caution">
    <text evidence="1">The sequence shown here is derived from an EMBL/GenBank/DDBJ whole genome shotgun (WGS) entry which is preliminary data.</text>
</comment>
<gene>
    <name evidence="1" type="ORF">EOD41_09740</name>
</gene>
<dbReference type="Gene3D" id="2.40.128.490">
    <property type="entry name" value="Uncharacterised protein PF14869, DUF4488"/>
    <property type="match status" value="1"/>
</dbReference>
<reference evidence="1 2" key="1">
    <citation type="submission" date="2019-01" db="EMBL/GenBank/DDBJ databases">
        <authorList>
            <person name="Chen W.-M."/>
        </authorList>
    </citation>
    <scope>NUCLEOTIDE SEQUENCE [LARGE SCALE GENOMIC DNA]</scope>
    <source>
        <strain evidence="1 2">YBJ-36</strain>
    </source>
</reference>
<dbReference type="AlphaFoldDB" id="A0A437MTB4"/>